<feature type="transmembrane region" description="Helical" evidence="3">
    <location>
        <begin position="505"/>
        <end position="523"/>
    </location>
</feature>
<dbReference type="SUPFAM" id="SSF103473">
    <property type="entry name" value="MFS general substrate transporter"/>
    <property type="match status" value="1"/>
</dbReference>
<feature type="compositionally biased region" description="Low complexity" evidence="2">
    <location>
        <begin position="26"/>
        <end position="35"/>
    </location>
</feature>
<dbReference type="InterPro" id="IPR011701">
    <property type="entry name" value="MFS"/>
</dbReference>
<feature type="region of interest" description="Disordered" evidence="2">
    <location>
        <begin position="1"/>
        <end position="90"/>
    </location>
</feature>
<accession>A0ABP0BD80</accession>
<feature type="transmembrane region" description="Helical" evidence="3">
    <location>
        <begin position="379"/>
        <end position="399"/>
    </location>
</feature>
<dbReference type="PANTHER" id="PTHR42910">
    <property type="entry name" value="TRANSPORTER SCO4007-RELATED"/>
    <property type="match status" value="1"/>
</dbReference>
<dbReference type="Gene3D" id="1.20.1250.20">
    <property type="entry name" value="MFS general substrate transporter like domains"/>
    <property type="match status" value="1"/>
</dbReference>
<keyword evidence="3" id="KW-1133">Transmembrane helix</keyword>
<feature type="transmembrane region" description="Helical" evidence="3">
    <location>
        <begin position="349"/>
        <end position="367"/>
    </location>
</feature>
<sequence length="585" mass="61824">MASGATNADVGRRNSDSPPVEEMNDSDTAAAAASTKEASLTEQSATDEGEDTAGEGEMAPVGDRELSATGTSGTPASAALATAPTAHSMPPKQTLLRRIARVLFWTPPNCRYDPANPPDFTFGLNLLFSFATTATVGNLYYNQPILYQMADTFGVTYERASYVATLMQAGYAAGIILLCPLADMLPRRPYILSLVAITALAWIGLCVTNSFAAFTGISFICGFTTVTPQLMLPLVGDLAPPHRRATALAIVVSGLSLGMMVARLLAGVVANYTSWRNIYWFSFGAQAAVFFSLYFFMPDYPTKNAKTGDSSDSDGDAGPKTRNAAVQALYYAKVLYGGIAVLVFRHPPLLQACLIVFCLAAVFTSYWTTLSFLLASPPYVYPSIAIGLFGLIGIVVICFGPIYGRFVIERIVAVVAVLLGTIIELVGVSIGVGIGTFCIAGPVLQAILIDFGNQASNIALRASIYGLAPKSQNRVNAAYMIASFTGQLTGTSAGNRLYAMGGWRYSGGLSIGLLCFAVLVCLARGPRETGWIGWHGGWSIRKDRMPKAAEAKAEPAGGEAGETVLVAEDGEGAVVQNNVTVTEKS</sequence>
<reference evidence="5 6" key="1">
    <citation type="submission" date="2024-01" db="EMBL/GenBank/DDBJ databases">
        <authorList>
            <person name="Allen C."/>
            <person name="Tagirdzhanova G."/>
        </authorList>
    </citation>
    <scope>NUCLEOTIDE SEQUENCE [LARGE SCALE GENOMIC DNA]</scope>
</reference>
<dbReference type="Proteomes" id="UP001642405">
    <property type="component" value="Unassembled WGS sequence"/>
</dbReference>
<dbReference type="Pfam" id="PF07690">
    <property type="entry name" value="MFS_1"/>
    <property type="match status" value="1"/>
</dbReference>
<feature type="transmembrane region" description="Helical" evidence="3">
    <location>
        <begin position="411"/>
        <end position="444"/>
    </location>
</feature>
<comment type="caution">
    <text evidence="5">The sequence shown here is derived from an EMBL/GenBank/DDBJ whole genome shotgun (WGS) entry which is preliminary data.</text>
</comment>
<protein>
    <recommendedName>
        <fullName evidence="4">Major facilitator superfamily (MFS) profile domain-containing protein</fullName>
    </recommendedName>
</protein>
<feature type="domain" description="Major facilitator superfamily (MFS) profile" evidence="4">
    <location>
        <begin position="121"/>
        <end position="529"/>
    </location>
</feature>
<dbReference type="InterPro" id="IPR020846">
    <property type="entry name" value="MFS_dom"/>
</dbReference>
<dbReference type="InterPro" id="IPR036259">
    <property type="entry name" value="MFS_trans_sf"/>
</dbReference>
<feature type="transmembrane region" description="Helical" evidence="3">
    <location>
        <begin position="247"/>
        <end position="266"/>
    </location>
</feature>
<keyword evidence="3" id="KW-0472">Membrane</keyword>
<feature type="transmembrane region" description="Helical" evidence="3">
    <location>
        <begin position="161"/>
        <end position="182"/>
    </location>
</feature>
<evidence type="ECO:0000256" key="2">
    <source>
        <dbReference type="SAM" id="MobiDB-lite"/>
    </source>
</evidence>
<feature type="transmembrane region" description="Helical" evidence="3">
    <location>
        <begin position="211"/>
        <end position="235"/>
    </location>
</feature>
<evidence type="ECO:0000313" key="5">
    <source>
        <dbReference type="EMBL" id="CAK7217481.1"/>
    </source>
</evidence>
<evidence type="ECO:0000259" key="4">
    <source>
        <dbReference type="PROSITE" id="PS50850"/>
    </source>
</evidence>
<dbReference type="CDD" id="cd17324">
    <property type="entry name" value="MFS_NepI_like"/>
    <property type="match status" value="1"/>
</dbReference>
<name>A0ABP0BD80_9PEZI</name>
<dbReference type="EMBL" id="CAWUHB010000013">
    <property type="protein sequence ID" value="CAK7217481.1"/>
    <property type="molecule type" value="Genomic_DNA"/>
</dbReference>
<feature type="transmembrane region" description="Helical" evidence="3">
    <location>
        <begin position="189"/>
        <end position="205"/>
    </location>
</feature>
<organism evidence="5 6">
    <name type="scientific">Sporothrix curviconia</name>
    <dbReference type="NCBI Taxonomy" id="1260050"/>
    <lineage>
        <taxon>Eukaryota</taxon>
        <taxon>Fungi</taxon>
        <taxon>Dikarya</taxon>
        <taxon>Ascomycota</taxon>
        <taxon>Pezizomycotina</taxon>
        <taxon>Sordariomycetes</taxon>
        <taxon>Sordariomycetidae</taxon>
        <taxon>Ophiostomatales</taxon>
        <taxon>Ophiostomataceae</taxon>
        <taxon>Sporothrix</taxon>
    </lineage>
</organism>
<feature type="compositionally biased region" description="Acidic residues" evidence="2">
    <location>
        <begin position="45"/>
        <end position="54"/>
    </location>
</feature>
<feature type="compositionally biased region" description="Low complexity" evidence="2">
    <location>
        <begin position="67"/>
        <end position="86"/>
    </location>
</feature>
<feature type="transmembrane region" description="Helical" evidence="3">
    <location>
        <begin position="120"/>
        <end position="141"/>
    </location>
</feature>
<keyword evidence="3" id="KW-0812">Transmembrane</keyword>
<evidence type="ECO:0000256" key="1">
    <source>
        <dbReference type="ARBA" id="ARBA00004141"/>
    </source>
</evidence>
<evidence type="ECO:0000313" key="6">
    <source>
        <dbReference type="Proteomes" id="UP001642405"/>
    </source>
</evidence>
<gene>
    <name evidence="5" type="ORF">SCUCBS95973_003167</name>
</gene>
<comment type="subcellular location">
    <subcellularLocation>
        <location evidence="1">Membrane</location>
        <topology evidence="1">Multi-pass membrane protein</topology>
    </subcellularLocation>
</comment>
<dbReference type="PROSITE" id="PS50850">
    <property type="entry name" value="MFS"/>
    <property type="match status" value="1"/>
</dbReference>
<dbReference type="PANTHER" id="PTHR42910:SF1">
    <property type="entry name" value="MAJOR FACILITATOR SUPERFAMILY (MFS) PROFILE DOMAIN-CONTAINING PROTEIN"/>
    <property type="match status" value="1"/>
</dbReference>
<feature type="transmembrane region" description="Helical" evidence="3">
    <location>
        <begin position="278"/>
        <end position="297"/>
    </location>
</feature>
<keyword evidence="6" id="KW-1185">Reference proteome</keyword>
<evidence type="ECO:0000256" key="3">
    <source>
        <dbReference type="SAM" id="Phobius"/>
    </source>
</evidence>
<proteinExistence type="predicted"/>